<dbReference type="Gene3D" id="2.60.40.1260">
    <property type="entry name" value="Lamin Tail domain"/>
    <property type="match status" value="1"/>
</dbReference>
<dbReference type="Gene3D" id="2.60.40.10">
    <property type="entry name" value="Immunoglobulins"/>
    <property type="match status" value="1"/>
</dbReference>
<dbReference type="InterPro" id="IPR036415">
    <property type="entry name" value="Lamin_tail_dom_sf"/>
</dbReference>
<evidence type="ECO:0000256" key="2">
    <source>
        <dbReference type="SAM" id="SignalP"/>
    </source>
</evidence>
<dbReference type="STRING" id="662367.SAMN05216167_107214"/>
<sequence length="1251" mass="128586">MKKTLRKPLFRPLSICLALLLNWAFLSGVQAQTTVVQWNFNSPTPDANTATGTTTPSTGTGSLTTVGGTTASFASGDASGGSTDPATGDDSGLGITAFSAQGTGDKTRGIEFSTSTTSFQSLTVSWDQRFSNTAPNLARLQYSVDGGVTYLDTPVAVTATSGDTWFNARSVDLSAITALNNLAVVRFRILAEFSLPASSPNSYAAAGPTATYGTTGTWRFDMLTVRAASFVAPQPDLTVSLSAPVSATLNQPFNYSLVVSNPGNANASGILAQFELPAPTSLTYSSATEASGFTASQTGSIITFSGGSLTAGTSTTLTINVTPIITGNVTSGTALVDPSNTVAESNDVNNSAPAVTVNVGVAPVGQMRITEYAYDGAGTGGEFIELTNVGTAAVDLTGWSFDDSSRQPGSFAIGGLGVVQPGESVIIAENAANAFRTAWYLPATVRVIGGNDQNLGRGDEINIYDASNALVDRLTYGDNVAGVGGPRTQNISAWTMPGNLGANTVTNWQLSTVNDAQHSYASVSGNVGNPGGYNVPLNRVIVRESGNTTNIAEGGASDTYTMVLNSQPTADVVVTLASGSQLATNPTTLTFTPANYNVTQTISVSAVDDNVVEGIHSGIITHSAISSDAAYNGITINPVSVTITDNDVAVGTSPTIAVASTTTAYLSASAVSGIISDPTDPARTLGIDFIINDTDTPVSSLSVTASTNNTSVVPTANLNLTGNDASRNLKITPTGIGYATITVTVTDGSNATSYVINYAASAASTSTSRFHTGSSDASTAVDAGGGYMLVADDENQVLRLYNRTNSGLPVNGFDYTSSLGLTDISGGVPREVDIESSVRVGDRIYWLGSHSNSSGGANRPNRSRLFATDVVGSGASTTLSYIGRYDGLKTDLINWDVNNGHGLGANYFGLQASAATGIAPEADGGTGFNIEGLTIAPDGTTGYLSFRAPISPASNRTKALIVPVTNFTSLVSGNPSNTLATFGAPILFDLGGRGIREIKGNGNGQYLIVAGPSGGAGADPNAFKLYTWTGNAADAPVLRAADLSGLSGTSGSSSIESIVEVPASLDETSSIQFVLDNGDQVFYNDGTIAKELSQNTFKKSRSDYATVGAAILPDLTSILSTLPSTVYATSPVTLVMDVFEVNNVATSGPATVYITKDLLVSLSFDQTATFVGGKMVQNSNWTFDAVSNKNFYVLTTTQPIGPKGKESVGLTGVLSPGNTKGSLTLSSLVVGGNELNITNNADADKIDYFNK</sequence>
<feature type="region of interest" description="Disordered" evidence="1">
    <location>
        <begin position="44"/>
        <end position="100"/>
    </location>
</feature>
<dbReference type="OrthoDB" id="898444at2"/>
<feature type="domain" description="LTD" evidence="3">
    <location>
        <begin position="355"/>
        <end position="478"/>
    </location>
</feature>
<reference evidence="4 5" key="1">
    <citation type="submission" date="2016-10" db="EMBL/GenBank/DDBJ databases">
        <authorList>
            <person name="de Groot N.N."/>
        </authorList>
    </citation>
    <scope>NUCLEOTIDE SEQUENCE [LARGE SCALE GENOMIC DNA]</scope>
    <source>
        <strain evidence="4 5">DSM 26130</strain>
    </source>
</reference>
<feature type="signal peptide" evidence="2">
    <location>
        <begin position="1"/>
        <end position="31"/>
    </location>
</feature>
<dbReference type="RefSeq" id="WP_093829155.1">
    <property type="nucleotide sequence ID" value="NZ_FOLQ01000007.1"/>
</dbReference>
<dbReference type="Pfam" id="PF00932">
    <property type="entry name" value="LTD"/>
    <property type="match status" value="1"/>
</dbReference>
<dbReference type="PROSITE" id="PS51841">
    <property type="entry name" value="LTD"/>
    <property type="match status" value="1"/>
</dbReference>
<evidence type="ECO:0000256" key="1">
    <source>
        <dbReference type="SAM" id="MobiDB-lite"/>
    </source>
</evidence>
<organism evidence="4 5">
    <name type="scientific">Spirosoma endophyticum</name>
    <dbReference type="NCBI Taxonomy" id="662367"/>
    <lineage>
        <taxon>Bacteria</taxon>
        <taxon>Pseudomonadati</taxon>
        <taxon>Bacteroidota</taxon>
        <taxon>Cytophagia</taxon>
        <taxon>Cytophagales</taxon>
        <taxon>Cytophagaceae</taxon>
        <taxon>Spirosoma</taxon>
    </lineage>
</organism>
<proteinExistence type="predicted"/>
<dbReference type="Pfam" id="PF07705">
    <property type="entry name" value="CARDB"/>
    <property type="match status" value="1"/>
</dbReference>
<gene>
    <name evidence="4" type="ORF">SAMN05216167_107214</name>
</gene>
<feature type="compositionally biased region" description="Low complexity" evidence="1">
    <location>
        <begin position="44"/>
        <end position="84"/>
    </location>
</feature>
<dbReference type="EMBL" id="FOLQ01000007">
    <property type="protein sequence ID" value="SFD83085.1"/>
    <property type="molecule type" value="Genomic_DNA"/>
</dbReference>
<feature type="chain" id="PRO_5011549298" description="LTD domain-containing protein" evidence="2">
    <location>
        <begin position="32"/>
        <end position="1251"/>
    </location>
</feature>
<evidence type="ECO:0000259" key="3">
    <source>
        <dbReference type="PROSITE" id="PS51841"/>
    </source>
</evidence>
<name>A0A1I1VJU6_9BACT</name>
<dbReference type="InterPro" id="IPR013783">
    <property type="entry name" value="Ig-like_fold"/>
</dbReference>
<protein>
    <recommendedName>
        <fullName evidence="3">LTD domain-containing protein</fullName>
    </recommendedName>
</protein>
<dbReference type="InterPro" id="IPR011635">
    <property type="entry name" value="CARDB"/>
</dbReference>
<accession>A0A1I1VJU6</accession>
<evidence type="ECO:0000313" key="4">
    <source>
        <dbReference type="EMBL" id="SFD83085.1"/>
    </source>
</evidence>
<evidence type="ECO:0000313" key="5">
    <source>
        <dbReference type="Proteomes" id="UP000198598"/>
    </source>
</evidence>
<keyword evidence="5" id="KW-1185">Reference proteome</keyword>
<dbReference type="InterPro" id="IPR001322">
    <property type="entry name" value="Lamin_tail_dom"/>
</dbReference>
<dbReference type="AlphaFoldDB" id="A0A1I1VJU6"/>
<keyword evidence="2" id="KW-0732">Signal</keyword>
<dbReference type="Proteomes" id="UP000198598">
    <property type="component" value="Unassembled WGS sequence"/>
</dbReference>
<dbReference type="SUPFAM" id="SSF74853">
    <property type="entry name" value="Lamin A/C globular tail domain"/>
    <property type="match status" value="1"/>
</dbReference>